<gene>
    <name evidence="2" type="ORF">NPIL_68771</name>
</gene>
<dbReference type="EMBL" id="BMAW01088089">
    <property type="protein sequence ID" value="GFS33058.1"/>
    <property type="molecule type" value="Genomic_DNA"/>
</dbReference>
<dbReference type="Proteomes" id="UP000887013">
    <property type="component" value="Unassembled WGS sequence"/>
</dbReference>
<sequence>AILLLRDPVGVHRAPLIAPRSGGDGPESKSRTPERRFAHDRSPQGYCGGLVGRIAGGRRSAGRAFGITELPY</sequence>
<accession>A0A8X6J449</accession>
<feature type="region of interest" description="Disordered" evidence="1">
    <location>
        <begin position="14"/>
        <end position="42"/>
    </location>
</feature>
<name>A0A8X6J449_NEPPI</name>
<dbReference type="AlphaFoldDB" id="A0A8X6J449"/>
<organism evidence="2 3">
    <name type="scientific">Nephila pilipes</name>
    <name type="common">Giant wood spider</name>
    <name type="synonym">Nephila maculata</name>
    <dbReference type="NCBI Taxonomy" id="299642"/>
    <lineage>
        <taxon>Eukaryota</taxon>
        <taxon>Metazoa</taxon>
        <taxon>Ecdysozoa</taxon>
        <taxon>Arthropoda</taxon>
        <taxon>Chelicerata</taxon>
        <taxon>Arachnida</taxon>
        <taxon>Araneae</taxon>
        <taxon>Araneomorphae</taxon>
        <taxon>Entelegynae</taxon>
        <taxon>Araneoidea</taxon>
        <taxon>Nephilidae</taxon>
        <taxon>Nephila</taxon>
    </lineage>
</organism>
<evidence type="ECO:0000313" key="2">
    <source>
        <dbReference type="EMBL" id="GFS33058.1"/>
    </source>
</evidence>
<reference evidence="2" key="1">
    <citation type="submission" date="2020-08" db="EMBL/GenBank/DDBJ databases">
        <title>Multicomponent nature underlies the extraordinary mechanical properties of spider dragline silk.</title>
        <authorList>
            <person name="Kono N."/>
            <person name="Nakamura H."/>
            <person name="Mori M."/>
            <person name="Yoshida Y."/>
            <person name="Ohtoshi R."/>
            <person name="Malay A.D."/>
            <person name="Moran D.A.P."/>
            <person name="Tomita M."/>
            <person name="Numata K."/>
            <person name="Arakawa K."/>
        </authorList>
    </citation>
    <scope>NUCLEOTIDE SEQUENCE</scope>
</reference>
<keyword evidence="3" id="KW-1185">Reference proteome</keyword>
<comment type="caution">
    <text evidence="2">The sequence shown here is derived from an EMBL/GenBank/DDBJ whole genome shotgun (WGS) entry which is preliminary data.</text>
</comment>
<feature type="compositionally biased region" description="Basic and acidic residues" evidence="1">
    <location>
        <begin position="26"/>
        <end position="42"/>
    </location>
</feature>
<evidence type="ECO:0000313" key="3">
    <source>
        <dbReference type="Proteomes" id="UP000887013"/>
    </source>
</evidence>
<proteinExistence type="predicted"/>
<protein>
    <submittedName>
        <fullName evidence="2">Uncharacterized protein</fullName>
    </submittedName>
</protein>
<feature type="non-terminal residue" evidence="2">
    <location>
        <position position="1"/>
    </location>
</feature>
<evidence type="ECO:0000256" key="1">
    <source>
        <dbReference type="SAM" id="MobiDB-lite"/>
    </source>
</evidence>